<reference evidence="5" key="1">
    <citation type="journal article" date="2021" name="PeerJ">
        <title>Extensive microbial diversity within the chicken gut microbiome revealed by metagenomics and culture.</title>
        <authorList>
            <person name="Gilroy R."/>
            <person name="Ravi A."/>
            <person name="Getino M."/>
            <person name="Pursley I."/>
            <person name="Horton D.L."/>
            <person name="Alikhan N.F."/>
            <person name="Baker D."/>
            <person name="Gharbi K."/>
            <person name="Hall N."/>
            <person name="Watson M."/>
            <person name="Adriaenssens E.M."/>
            <person name="Foster-Nyarko E."/>
            <person name="Jarju S."/>
            <person name="Secka A."/>
            <person name="Antonio M."/>
            <person name="Oren A."/>
            <person name="Chaudhuri R.R."/>
            <person name="La Ragione R."/>
            <person name="Hildebrand F."/>
            <person name="Pallen M.J."/>
        </authorList>
    </citation>
    <scope>NUCLEOTIDE SEQUENCE</scope>
    <source>
        <strain evidence="5">Gambia11-129</strain>
    </source>
</reference>
<feature type="coiled-coil region" evidence="3">
    <location>
        <begin position="216"/>
        <end position="243"/>
    </location>
</feature>
<evidence type="ECO:0000259" key="4">
    <source>
        <dbReference type="Pfam" id="PF10509"/>
    </source>
</evidence>
<protein>
    <recommendedName>
        <fullName evidence="4">Galactokinase N-terminal domain-containing protein</fullName>
    </recommendedName>
</protein>
<keyword evidence="3" id="KW-0175">Coiled coil</keyword>
<dbReference type="AlphaFoldDB" id="A0A9D1PTJ9"/>
<dbReference type="InterPro" id="IPR006206">
    <property type="entry name" value="Mevalonate/galactokinase"/>
</dbReference>
<evidence type="ECO:0000256" key="3">
    <source>
        <dbReference type="SAM" id="Coils"/>
    </source>
</evidence>
<dbReference type="Gene3D" id="3.30.230.10">
    <property type="match status" value="1"/>
</dbReference>
<evidence type="ECO:0000313" key="6">
    <source>
        <dbReference type="Proteomes" id="UP000823936"/>
    </source>
</evidence>
<keyword evidence="2" id="KW-0067">ATP-binding</keyword>
<dbReference type="InterPro" id="IPR019539">
    <property type="entry name" value="GalKase_N"/>
</dbReference>
<evidence type="ECO:0000256" key="1">
    <source>
        <dbReference type="ARBA" id="ARBA00022741"/>
    </source>
</evidence>
<dbReference type="InterPro" id="IPR014721">
    <property type="entry name" value="Ribsml_uS5_D2-typ_fold_subgr"/>
</dbReference>
<gene>
    <name evidence="5" type="ORF">IAB12_01730</name>
</gene>
<name>A0A9D1PTJ9_9SPIO</name>
<dbReference type="SUPFAM" id="SSF55060">
    <property type="entry name" value="GHMP Kinase, C-terminal domain"/>
    <property type="match status" value="1"/>
</dbReference>
<evidence type="ECO:0000313" key="5">
    <source>
        <dbReference type="EMBL" id="HIV98483.1"/>
    </source>
</evidence>
<dbReference type="GO" id="GO:0005829">
    <property type="term" value="C:cytosol"/>
    <property type="evidence" value="ECO:0007669"/>
    <property type="project" value="TreeGrafter"/>
</dbReference>
<reference evidence="5" key="2">
    <citation type="submission" date="2021-04" db="EMBL/GenBank/DDBJ databases">
        <authorList>
            <person name="Gilroy R."/>
        </authorList>
    </citation>
    <scope>NUCLEOTIDE SEQUENCE</scope>
    <source>
        <strain evidence="5">Gambia11-129</strain>
    </source>
</reference>
<dbReference type="GO" id="GO:0006012">
    <property type="term" value="P:galactose metabolic process"/>
    <property type="evidence" value="ECO:0007669"/>
    <property type="project" value="TreeGrafter"/>
</dbReference>
<dbReference type="InterPro" id="IPR036554">
    <property type="entry name" value="GHMP_kinase_C_sf"/>
</dbReference>
<evidence type="ECO:0000256" key="2">
    <source>
        <dbReference type="ARBA" id="ARBA00022840"/>
    </source>
</evidence>
<accession>A0A9D1PTJ9</accession>
<dbReference type="Pfam" id="PF10509">
    <property type="entry name" value="GalKase_gal_bdg"/>
    <property type="match status" value="1"/>
</dbReference>
<dbReference type="PANTHER" id="PTHR10457">
    <property type="entry name" value="MEVALONATE KINASE/GALACTOKINASE"/>
    <property type="match status" value="1"/>
</dbReference>
<sequence>MYRVLAHHKNEYGEEAEIIVDVPGVVTLLGAYSDFCSGHAIMCTSTQGLRLAISRRSDNTVRVYNHTIQDRKRFQLSGLKCKADDRWIGAIKAVFLSLLHDGVQLPGMNISITGRTAHSDYDTLSASVAAGFLIAFNEILKLNLSVSDMLRIAHSCNLYSNNQFRLRDLLTLFIIRRQELVFFDIESYDYKTLSNPFDENLSVYILDCGIPKNILSEEETKVKEETKQAMQNLKNARADVKLRDIVPRRLKYQRGLISEEGLRYANFTLTENLRAQSAWDALISKDPVKFAKAINEQQESISSDLELSSPEIDWLIKRNLENPKVLASTLIDTGLSGQIFILGEKGLKEEYRDKLDEYERIFDFHASIREFFPTGGVRILRDDEAL</sequence>
<proteinExistence type="predicted"/>
<feature type="domain" description="Galactokinase N-terminal" evidence="4">
    <location>
        <begin position="7"/>
        <end position="55"/>
    </location>
</feature>
<dbReference type="PIRSF" id="PIRSF000530">
    <property type="entry name" value="Galactokinase"/>
    <property type="match status" value="1"/>
</dbReference>
<dbReference type="GO" id="GO:0004335">
    <property type="term" value="F:galactokinase activity"/>
    <property type="evidence" value="ECO:0007669"/>
    <property type="project" value="TreeGrafter"/>
</dbReference>
<dbReference type="GO" id="GO:0005524">
    <property type="term" value="F:ATP binding"/>
    <property type="evidence" value="ECO:0007669"/>
    <property type="project" value="UniProtKB-KW"/>
</dbReference>
<dbReference type="SUPFAM" id="SSF54211">
    <property type="entry name" value="Ribosomal protein S5 domain 2-like"/>
    <property type="match status" value="1"/>
</dbReference>
<comment type="caution">
    <text evidence="5">The sequence shown here is derived from an EMBL/GenBank/DDBJ whole genome shotgun (WGS) entry which is preliminary data.</text>
</comment>
<keyword evidence="1" id="KW-0547">Nucleotide-binding</keyword>
<dbReference type="Proteomes" id="UP000823936">
    <property type="component" value="Unassembled WGS sequence"/>
</dbReference>
<dbReference type="EMBL" id="DXHU01000006">
    <property type="protein sequence ID" value="HIV98483.1"/>
    <property type="molecule type" value="Genomic_DNA"/>
</dbReference>
<organism evidence="5 6">
    <name type="scientific">Candidatus Ornithospirochaeta avicola</name>
    <dbReference type="NCBI Taxonomy" id="2840896"/>
    <lineage>
        <taxon>Bacteria</taxon>
        <taxon>Pseudomonadati</taxon>
        <taxon>Spirochaetota</taxon>
        <taxon>Spirochaetia</taxon>
        <taxon>Spirochaetales</taxon>
        <taxon>Spirochaetaceae</taxon>
        <taxon>Spirochaetaceae incertae sedis</taxon>
        <taxon>Candidatus Ornithospirochaeta</taxon>
    </lineage>
</organism>
<dbReference type="InterPro" id="IPR020568">
    <property type="entry name" value="Ribosomal_Su5_D2-typ_SF"/>
</dbReference>
<dbReference type="Gene3D" id="3.30.70.890">
    <property type="entry name" value="GHMP kinase, C-terminal domain"/>
    <property type="match status" value="1"/>
</dbReference>
<dbReference type="PANTHER" id="PTHR10457:SF7">
    <property type="entry name" value="GALACTOKINASE-RELATED"/>
    <property type="match status" value="1"/>
</dbReference>